<dbReference type="InterPro" id="IPR050563">
    <property type="entry name" value="4-hydroxybenzoyl-CoA_TE"/>
</dbReference>
<sequence>MNKVFLKSKVLWSQIDANMHLRHSAYADFAAQARVEMLETLGMTAGVMQQNKIGPILFREESIYYKEVKPGDTVSVTCLLTKCRADGSRWSFTQEIFREDEVLAARVNVDGAWIDMMKRKLAAPPGDFNKKFLEELPKAEGFILEAVTEK</sequence>
<dbReference type="Pfam" id="PF13279">
    <property type="entry name" value="4HBT_2"/>
    <property type="match status" value="1"/>
</dbReference>
<dbReference type="CDD" id="cd00586">
    <property type="entry name" value="4HBT"/>
    <property type="match status" value="1"/>
</dbReference>
<gene>
    <name evidence="3" type="ORF">F0919_08550</name>
</gene>
<evidence type="ECO:0000256" key="2">
    <source>
        <dbReference type="ARBA" id="ARBA00022801"/>
    </source>
</evidence>
<dbReference type="EMBL" id="VWSH01000002">
    <property type="protein sequence ID" value="KAA5534655.1"/>
    <property type="molecule type" value="Genomic_DNA"/>
</dbReference>
<comment type="caution">
    <text evidence="3">The sequence shown here is derived from an EMBL/GenBank/DDBJ whole genome shotgun (WGS) entry which is preliminary data.</text>
</comment>
<dbReference type="InterPro" id="IPR029069">
    <property type="entry name" value="HotDog_dom_sf"/>
</dbReference>
<evidence type="ECO:0000313" key="4">
    <source>
        <dbReference type="Proteomes" id="UP000323632"/>
    </source>
</evidence>
<dbReference type="Gene3D" id="3.10.129.10">
    <property type="entry name" value="Hotdog Thioesterase"/>
    <property type="match status" value="1"/>
</dbReference>
<organism evidence="3 4">
    <name type="scientific">Taibaiella lutea</name>
    <dbReference type="NCBI Taxonomy" id="2608001"/>
    <lineage>
        <taxon>Bacteria</taxon>
        <taxon>Pseudomonadati</taxon>
        <taxon>Bacteroidota</taxon>
        <taxon>Chitinophagia</taxon>
        <taxon>Chitinophagales</taxon>
        <taxon>Chitinophagaceae</taxon>
        <taxon>Taibaiella</taxon>
    </lineage>
</organism>
<evidence type="ECO:0000256" key="1">
    <source>
        <dbReference type="ARBA" id="ARBA00005953"/>
    </source>
</evidence>
<evidence type="ECO:0000313" key="3">
    <source>
        <dbReference type="EMBL" id="KAA5534655.1"/>
    </source>
</evidence>
<dbReference type="GO" id="GO:0047617">
    <property type="term" value="F:fatty acyl-CoA hydrolase activity"/>
    <property type="evidence" value="ECO:0007669"/>
    <property type="project" value="TreeGrafter"/>
</dbReference>
<dbReference type="Proteomes" id="UP000323632">
    <property type="component" value="Unassembled WGS sequence"/>
</dbReference>
<proteinExistence type="inferred from homology"/>
<dbReference type="AlphaFoldDB" id="A0A5M6CMY7"/>
<dbReference type="PANTHER" id="PTHR31793">
    <property type="entry name" value="4-HYDROXYBENZOYL-COA THIOESTERASE FAMILY MEMBER"/>
    <property type="match status" value="1"/>
</dbReference>
<protein>
    <submittedName>
        <fullName evidence="3">Thioesterase</fullName>
    </submittedName>
</protein>
<keyword evidence="2" id="KW-0378">Hydrolase</keyword>
<dbReference type="PANTHER" id="PTHR31793:SF27">
    <property type="entry name" value="NOVEL THIOESTERASE SUPERFAMILY DOMAIN AND SAPOSIN A-TYPE DOMAIN CONTAINING PROTEIN (0610012H03RIK)"/>
    <property type="match status" value="1"/>
</dbReference>
<comment type="similarity">
    <text evidence="1">Belongs to the 4-hydroxybenzoyl-CoA thioesterase family.</text>
</comment>
<keyword evidence="4" id="KW-1185">Reference proteome</keyword>
<reference evidence="3 4" key="1">
    <citation type="submission" date="2019-09" db="EMBL/GenBank/DDBJ databases">
        <title>Genome sequence and assembly of Taibaiella sp.</title>
        <authorList>
            <person name="Chhetri G."/>
        </authorList>
    </citation>
    <scope>NUCLEOTIDE SEQUENCE [LARGE SCALE GENOMIC DNA]</scope>
    <source>
        <strain evidence="3 4">KVB11</strain>
    </source>
</reference>
<dbReference type="RefSeq" id="WP_150032334.1">
    <property type="nucleotide sequence ID" value="NZ_VWSH01000002.1"/>
</dbReference>
<accession>A0A5M6CMY7</accession>
<name>A0A5M6CMY7_9BACT</name>
<dbReference type="SUPFAM" id="SSF54637">
    <property type="entry name" value="Thioesterase/thiol ester dehydrase-isomerase"/>
    <property type="match status" value="1"/>
</dbReference>